<dbReference type="RefSeq" id="WP_243321852.1">
    <property type="nucleotide sequence ID" value="NZ_JALGCL010000003.1"/>
</dbReference>
<accession>A0ABT0A628</accession>
<keyword evidence="1" id="KW-1133">Transmembrane helix</keyword>
<feature type="transmembrane region" description="Helical" evidence="1">
    <location>
        <begin position="196"/>
        <end position="218"/>
    </location>
</feature>
<evidence type="ECO:0000313" key="2">
    <source>
        <dbReference type="EMBL" id="MCJ0826424.1"/>
    </source>
</evidence>
<sequence>MSSSTRPPDPGRLPACPGNRHDALLASLRLALALAYPLLAHAASAHQHAGLAAIALADIVVIVLLGPLLQGRARAWALLSACALALWWLAGTRHALLPLLLVPVAFVALVAWAFARTLRAGQVPLIGRIVAALDGIAYPALAPELRGYTRSLTLAWALLLALLALCNLALALLAVPGGLLARSGVAVPLSVSQAQWSWFANISDYGIVGGFMLLEYAYRTRRFPGRYRSFLDFLRALARLGPGFWRGLLR</sequence>
<comment type="caution">
    <text evidence="2">The sequence shown here is derived from an EMBL/GenBank/DDBJ whole genome shotgun (WGS) entry which is preliminary data.</text>
</comment>
<protein>
    <submittedName>
        <fullName evidence="2">Ketosynthase</fullName>
    </submittedName>
</protein>
<keyword evidence="3" id="KW-1185">Reference proteome</keyword>
<dbReference type="Proteomes" id="UP001165423">
    <property type="component" value="Unassembled WGS sequence"/>
</dbReference>
<gene>
    <name evidence="2" type="ORF">MQC88_10760</name>
</gene>
<keyword evidence="1" id="KW-0812">Transmembrane</keyword>
<feature type="transmembrane region" description="Helical" evidence="1">
    <location>
        <begin position="154"/>
        <end position="176"/>
    </location>
</feature>
<dbReference type="EMBL" id="JALGCL010000003">
    <property type="protein sequence ID" value="MCJ0826424.1"/>
    <property type="molecule type" value="Genomic_DNA"/>
</dbReference>
<organism evidence="2 3">
    <name type="scientific">Cognatiluteimonas sedimenti</name>
    <dbReference type="NCBI Taxonomy" id="2927791"/>
    <lineage>
        <taxon>Bacteria</taxon>
        <taxon>Pseudomonadati</taxon>
        <taxon>Pseudomonadota</taxon>
        <taxon>Gammaproteobacteria</taxon>
        <taxon>Lysobacterales</taxon>
        <taxon>Lysobacteraceae</taxon>
        <taxon>Cognatiluteimonas</taxon>
    </lineage>
</organism>
<evidence type="ECO:0000256" key="1">
    <source>
        <dbReference type="SAM" id="Phobius"/>
    </source>
</evidence>
<feature type="transmembrane region" description="Helical" evidence="1">
    <location>
        <begin position="45"/>
        <end position="66"/>
    </location>
</feature>
<name>A0ABT0A628_9GAMM</name>
<evidence type="ECO:0000313" key="3">
    <source>
        <dbReference type="Proteomes" id="UP001165423"/>
    </source>
</evidence>
<feature type="transmembrane region" description="Helical" evidence="1">
    <location>
        <begin position="96"/>
        <end position="115"/>
    </location>
</feature>
<proteinExistence type="predicted"/>
<reference evidence="2 3" key="1">
    <citation type="submission" date="2022-03" db="EMBL/GenBank/DDBJ databases">
        <title>Luteimonas soily sp. nov., a novel bacterium isolated from the soil.</title>
        <authorList>
            <person name="Zhang X."/>
        </authorList>
    </citation>
    <scope>NUCLEOTIDE SEQUENCE [LARGE SCALE GENOMIC DNA]</scope>
    <source>
        <strain evidence="2 3">50</strain>
    </source>
</reference>
<feature type="transmembrane region" description="Helical" evidence="1">
    <location>
        <begin position="73"/>
        <end position="90"/>
    </location>
</feature>
<keyword evidence="1" id="KW-0472">Membrane</keyword>